<proteinExistence type="predicted"/>
<reference evidence="3 4" key="1">
    <citation type="submission" date="2014-12" db="EMBL/GenBank/DDBJ databases">
        <title>Draft genome sequence of Paenibacillus kamchatkensis strain B-2647.</title>
        <authorList>
            <person name="Karlyshev A.V."/>
            <person name="Kudryashova E.B."/>
        </authorList>
    </citation>
    <scope>NUCLEOTIDE SEQUENCE [LARGE SCALE GENOMIC DNA]</scope>
    <source>
        <strain evidence="3 4">VKM B-2647</strain>
    </source>
</reference>
<dbReference type="Pfam" id="PF07238">
    <property type="entry name" value="PilZ"/>
    <property type="match status" value="1"/>
</dbReference>
<dbReference type="Proteomes" id="UP000031967">
    <property type="component" value="Unassembled WGS sequence"/>
</dbReference>
<dbReference type="InterPro" id="IPR009926">
    <property type="entry name" value="T3SS_YcgR_PilZN"/>
</dbReference>
<accession>A0ABR5ALA4</accession>
<gene>
    <name evidence="3" type="ORF">SD70_07555</name>
</gene>
<dbReference type="Pfam" id="PF12945">
    <property type="entry name" value="PilZNR"/>
    <property type="match status" value="1"/>
</dbReference>
<sequence>MGELWANQLIEIESVDGARYKTQILKIENEEIYIQRPVSKHQESMPLLHGNGKDISVYFYNDLKELYTFDTVLTVRNGRPVMAKPLPGSVYKVQRRNYFRVPARVKLEVQHPSGEIHRFMTEDLSGGGVSFLCSSSDIFKVNDEVKGTIRLETTSDTVLVEFAGKVANTKLITDGGRKFGLAFSDISEKHRSAIIRHCIKRQCEIISKVKKM</sequence>
<dbReference type="EMBL" id="JXAK01000010">
    <property type="protein sequence ID" value="KIL41305.1"/>
    <property type="molecule type" value="Genomic_DNA"/>
</dbReference>
<name>A0ABR5ALA4_9BACL</name>
<comment type="caution">
    <text evidence="3">The sequence shown here is derived from an EMBL/GenBank/DDBJ whole genome shotgun (WGS) entry which is preliminary data.</text>
</comment>
<evidence type="ECO:0000313" key="3">
    <source>
        <dbReference type="EMBL" id="KIL41305.1"/>
    </source>
</evidence>
<dbReference type="Gene3D" id="2.40.10.220">
    <property type="entry name" value="predicted glycosyltransferase like domains"/>
    <property type="match status" value="1"/>
</dbReference>
<keyword evidence="4" id="KW-1185">Reference proteome</keyword>
<organism evidence="3 4">
    <name type="scientific">Gordoniibacillus kamchatkensis</name>
    <dbReference type="NCBI Taxonomy" id="1590651"/>
    <lineage>
        <taxon>Bacteria</taxon>
        <taxon>Bacillati</taxon>
        <taxon>Bacillota</taxon>
        <taxon>Bacilli</taxon>
        <taxon>Bacillales</taxon>
        <taxon>Paenibacillaceae</taxon>
        <taxon>Gordoniibacillus</taxon>
    </lineage>
</organism>
<evidence type="ECO:0000259" key="1">
    <source>
        <dbReference type="Pfam" id="PF07238"/>
    </source>
</evidence>
<dbReference type="SUPFAM" id="SSF141371">
    <property type="entry name" value="PilZ domain-like"/>
    <property type="match status" value="1"/>
</dbReference>
<dbReference type="InterPro" id="IPR009875">
    <property type="entry name" value="PilZ_domain"/>
</dbReference>
<feature type="domain" description="PilZ" evidence="1">
    <location>
        <begin position="94"/>
        <end position="199"/>
    </location>
</feature>
<evidence type="ECO:0000259" key="2">
    <source>
        <dbReference type="Pfam" id="PF12945"/>
    </source>
</evidence>
<evidence type="ECO:0008006" key="5">
    <source>
        <dbReference type="Google" id="ProtNLM"/>
    </source>
</evidence>
<protein>
    <recommendedName>
        <fullName evidence="5">Pilus assembly protein PilZ</fullName>
    </recommendedName>
</protein>
<evidence type="ECO:0000313" key="4">
    <source>
        <dbReference type="Proteomes" id="UP000031967"/>
    </source>
</evidence>
<feature type="domain" description="Type III secretion system flagellar brake protein YcgR PilZN" evidence="2">
    <location>
        <begin position="9"/>
        <end position="80"/>
    </location>
</feature>